<dbReference type="InterPro" id="IPR007527">
    <property type="entry name" value="Znf_SWIM"/>
</dbReference>
<dbReference type="SUPFAM" id="SSF52540">
    <property type="entry name" value="P-loop containing nucleoside triphosphate hydrolases"/>
    <property type="match status" value="1"/>
</dbReference>
<evidence type="ECO:0000256" key="2">
    <source>
        <dbReference type="PROSITE-ProRule" id="PRU00325"/>
    </source>
</evidence>
<dbReference type="PROSITE" id="PS50966">
    <property type="entry name" value="ZF_SWIM"/>
    <property type="match status" value="1"/>
</dbReference>
<dbReference type="CDD" id="cd18793">
    <property type="entry name" value="SF2_C_SNF"/>
    <property type="match status" value="1"/>
</dbReference>
<keyword evidence="2" id="KW-0863">Zinc-finger</keyword>
<keyword evidence="6" id="KW-1185">Reference proteome</keyword>
<dbReference type="Proteomes" id="UP000050863">
    <property type="component" value="Unassembled WGS sequence"/>
</dbReference>
<evidence type="ECO:0000259" key="4">
    <source>
        <dbReference type="PROSITE" id="PS51194"/>
    </source>
</evidence>
<dbReference type="InterPro" id="IPR049730">
    <property type="entry name" value="SNF2/RAD54-like_C"/>
</dbReference>
<reference evidence="5 6" key="1">
    <citation type="submission" date="2014-03" db="EMBL/GenBank/DDBJ databases">
        <title>Bradyrhizobium valentinum sp. nov., isolated from effective nodules of Lupinus mariae-josephae, a lupine endemic of basic-lime soils in Eastern Spain.</title>
        <authorList>
            <person name="Duran D."/>
            <person name="Rey L."/>
            <person name="Navarro A."/>
            <person name="Busquets A."/>
            <person name="Imperial J."/>
            <person name="Ruiz-Argueso T."/>
        </authorList>
    </citation>
    <scope>NUCLEOTIDE SEQUENCE [LARGE SCALE GENOMIC DNA]</scope>
    <source>
        <strain evidence="5 6">PAC68</strain>
    </source>
</reference>
<dbReference type="GO" id="GO:0031297">
    <property type="term" value="P:replication fork processing"/>
    <property type="evidence" value="ECO:0007669"/>
    <property type="project" value="TreeGrafter"/>
</dbReference>
<keyword evidence="2" id="KW-0479">Metal-binding</keyword>
<dbReference type="PROSITE" id="PS51194">
    <property type="entry name" value="HELICASE_CTER"/>
    <property type="match status" value="1"/>
</dbReference>
<keyword evidence="1" id="KW-0378">Hydrolase</keyword>
<evidence type="ECO:0000256" key="1">
    <source>
        <dbReference type="ARBA" id="ARBA00022801"/>
    </source>
</evidence>
<sequence>MAERIRDIVAAGEKVVVFTCYSAGIERHRKVWADAAVTITGSDSVAARQEAVDRFQDDPDVKVALCNIIAGGVGITLTAANHVLFQDLDWVPANHTQAEDRCYRLAQTRSVTVEYFQAANSLDRYIAELLAQKMELITAVEGDELPDASILDDLQNGLRALAPALMEEVRLARSGGPSVATVKALAESLPARRTRESEIERSGSWEFVSSRNPNELYRVTFGRAGHLDCSCKGFEFRGNCKHVREVRANLLAHLQPIHHAARDDY</sequence>
<dbReference type="PANTHER" id="PTHR45766:SF6">
    <property type="entry name" value="SWI_SNF-RELATED MATRIX-ASSOCIATED ACTIN-DEPENDENT REGULATOR OF CHROMATIN SUBFAMILY A-LIKE PROTEIN 1"/>
    <property type="match status" value="1"/>
</dbReference>
<accession>A0A0R3M4D5</accession>
<proteinExistence type="predicted"/>
<gene>
    <name evidence="5" type="ORF">CQ12_32280</name>
</gene>
<evidence type="ECO:0008006" key="7">
    <source>
        <dbReference type="Google" id="ProtNLM"/>
    </source>
</evidence>
<comment type="caution">
    <text evidence="5">The sequence shown here is derived from an EMBL/GenBank/DDBJ whole genome shotgun (WGS) entry which is preliminary data.</text>
</comment>
<feature type="domain" description="Helicase C-terminal" evidence="4">
    <location>
        <begin position="4"/>
        <end position="145"/>
    </location>
</feature>
<dbReference type="RefSeq" id="WP_057833666.1">
    <property type="nucleotide sequence ID" value="NZ_LLXZ01000009.1"/>
</dbReference>
<dbReference type="InterPro" id="IPR001650">
    <property type="entry name" value="Helicase_C-like"/>
</dbReference>
<dbReference type="Pfam" id="PF04434">
    <property type="entry name" value="SWIM"/>
    <property type="match status" value="1"/>
</dbReference>
<organism evidence="5 6">
    <name type="scientific">Bradyrhizobium jicamae</name>
    <dbReference type="NCBI Taxonomy" id="280332"/>
    <lineage>
        <taxon>Bacteria</taxon>
        <taxon>Pseudomonadati</taxon>
        <taxon>Pseudomonadota</taxon>
        <taxon>Alphaproteobacteria</taxon>
        <taxon>Hyphomicrobiales</taxon>
        <taxon>Nitrobacteraceae</taxon>
        <taxon>Bradyrhizobium</taxon>
    </lineage>
</organism>
<dbReference type="Gene3D" id="3.40.50.300">
    <property type="entry name" value="P-loop containing nucleotide triphosphate hydrolases"/>
    <property type="match status" value="1"/>
</dbReference>
<keyword evidence="2" id="KW-0862">Zinc</keyword>
<dbReference type="GO" id="GO:0006281">
    <property type="term" value="P:DNA repair"/>
    <property type="evidence" value="ECO:0007669"/>
    <property type="project" value="TreeGrafter"/>
</dbReference>
<dbReference type="EMBL" id="LLXZ01000009">
    <property type="protein sequence ID" value="KRR14920.1"/>
    <property type="molecule type" value="Genomic_DNA"/>
</dbReference>
<dbReference type="STRING" id="280332.CQ12_32280"/>
<feature type="domain" description="SWIM-type" evidence="3">
    <location>
        <begin position="217"/>
        <end position="251"/>
    </location>
</feature>
<dbReference type="AlphaFoldDB" id="A0A0R3M4D5"/>
<dbReference type="SMART" id="SM00490">
    <property type="entry name" value="HELICc"/>
    <property type="match status" value="1"/>
</dbReference>
<dbReference type="GO" id="GO:0008270">
    <property type="term" value="F:zinc ion binding"/>
    <property type="evidence" value="ECO:0007669"/>
    <property type="project" value="UniProtKB-KW"/>
</dbReference>
<dbReference type="GO" id="GO:0004386">
    <property type="term" value="F:helicase activity"/>
    <property type="evidence" value="ECO:0007669"/>
    <property type="project" value="UniProtKB-KW"/>
</dbReference>
<protein>
    <recommendedName>
        <fullName evidence="7">Helicase C-terminal domain-containing protein</fullName>
    </recommendedName>
</protein>
<evidence type="ECO:0000313" key="6">
    <source>
        <dbReference type="Proteomes" id="UP000050863"/>
    </source>
</evidence>
<name>A0A0R3M4D5_9BRAD</name>
<dbReference type="Pfam" id="PF00271">
    <property type="entry name" value="Helicase_C"/>
    <property type="match status" value="1"/>
</dbReference>
<evidence type="ECO:0000313" key="5">
    <source>
        <dbReference type="EMBL" id="KRR14920.1"/>
    </source>
</evidence>
<dbReference type="GO" id="GO:0016787">
    <property type="term" value="F:hydrolase activity"/>
    <property type="evidence" value="ECO:0007669"/>
    <property type="project" value="UniProtKB-KW"/>
</dbReference>
<dbReference type="InterPro" id="IPR027417">
    <property type="entry name" value="P-loop_NTPase"/>
</dbReference>
<evidence type="ECO:0000259" key="3">
    <source>
        <dbReference type="PROSITE" id="PS50966"/>
    </source>
</evidence>
<dbReference type="PANTHER" id="PTHR45766">
    <property type="entry name" value="DNA ANNEALING HELICASE AND ENDONUCLEASE ZRANB3 FAMILY MEMBER"/>
    <property type="match status" value="1"/>
</dbReference>